<reference evidence="3" key="2">
    <citation type="journal article" date="2013" name="Nat. Genet.">
        <title>The genome of the platyfish, Xiphophorus maculatus, provides insights into evolutionary adaptation and several complex traits.</title>
        <authorList>
            <person name="Schartl M."/>
            <person name="Walter R.B."/>
            <person name="Shen Y."/>
            <person name="Garcia T."/>
            <person name="Catchen J."/>
            <person name="Amores A."/>
            <person name="Braasch I."/>
            <person name="Chalopin D."/>
            <person name="Volff J.N."/>
            <person name="Lesch K.P."/>
            <person name="Bisazza A."/>
            <person name="Minx P."/>
            <person name="Hillier L."/>
            <person name="Wilson R.K."/>
            <person name="Fuerstenberg S."/>
            <person name="Boore J."/>
            <person name="Searle S."/>
            <person name="Postlethwait J.H."/>
            <person name="Warren W.C."/>
        </authorList>
    </citation>
    <scope>NUCLEOTIDE SEQUENCE [LARGE SCALE GENOMIC DNA]</scope>
    <source>
        <strain evidence="3">JP 163 A</strain>
    </source>
</reference>
<dbReference type="Proteomes" id="UP000002852">
    <property type="component" value="Unassembled WGS sequence"/>
</dbReference>
<dbReference type="InParanoid" id="A0A3B5R8K6"/>
<evidence type="ECO:0000256" key="1">
    <source>
        <dbReference type="SAM" id="MobiDB-lite"/>
    </source>
</evidence>
<organism evidence="2 3">
    <name type="scientific">Xiphophorus maculatus</name>
    <name type="common">Southern platyfish</name>
    <name type="synonym">Platypoecilus maculatus</name>
    <dbReference type="NCBI Taxonomy" id="8083"/>
    <lineage>
        <taxon>Eukaryota</taxon>
        <taxon>Metazoa</taxon>
        <taxon>Chordata</taxon>
        <taxon>Craniata</taxon>
        <taxon>Vertebrata</taxon>
        <taxon>Euteleostomi</taxon>
        <taxon>Actinopterygii</taxon>
        <taxon>Neopterygii</taxon>
        <taxon>Teleostei</taxon>
        <taxon>Neoteleostei</taxon>
        <taxon>Acanthomorphata</taxon>
        <taxon>Ovalentaria</taxon>
        <taxon>Atherinomorphae</taxon>
        <taxon>Cyprinodontiformes</taxon>
        <taxon>Poeciliidae</taxon>
        <taxon>Poeciliinae</taxon>
        <taxon>Xiphophorus</taxon>
    </lineage>
</organism>
<name>A0A3B5R8K6_XIPMA</name>
<proteinExistence type="predicted"/>
<keyword evidence="3" id="KW-1185">Reference proteome</keyword>
<reference evidence="2" key="3">
    <citation type="submission" date="2025-08" db="UniProtKB">
        <authorList>
            <consortium name="Ensembl"/>
        </authorList>
    </citation>
    <scope>IDENTIFICATION</scope>
    <source>
        <strain evidence="2">JP 163 A</strain>
    </source>
</reference>
<sequence length="135" mass="15320">MGEIYSLSLSKLNKSDRVYLESDLTLQEVRDTIKSFPSGKVTGPDNFGSDFYKKFYDPLAPFLLRIMSDSRKDGKQPKILSQRQPPRLWTSARPCSNTQESHTLSSALQNVDHKIITKTLANRLNECLASIIHPH</sequence>
<feature type="region of interest" description="Disordered" evidence="1">
    <location>
        <begin position="71"/>
        <end position="97"/>
    </location>
</feature>
<dbReference type="AlphaFoldDB" id="A0A3B5R8K6"/>
<dbReference type="PANTHER" id="PTHR31635">
    <property type="entry name" value="REVERSE TRANSCRIPTASE DOMAIN-CONTAINING PROTEIN-RELATED"/>
    <property type="match status" value="1"/>
</dbReference>
<accession>A0A3B5R8K6</accession>
<evidence type="ECO:0008006" key="4">
    <source>
        <dbReference type="Google" id="ProtNLM"/>
    </source>
</evidence>
<evidence type="ECO:0000313" key="3">
    <source>
        <dbReference type="Proteomes" id="UP000002852"/>
    </source>
</evidence>
<dbReference type="PANTHER" id="PTHR31635:SF196">
    <property type="entry name" value="REVERSE TRANSCRIPTASE DOMAIN-CONTAINING PROTEIN-RELATED"/>
    <property type="match status" value="1"/>
</dbReference>
<dbReference type="STRING" id="8083.ENSXMAP00000039907"/>
<evidence type="ECO:0000313" key="2">
    <source>
        <dbReference type="Ensembl" id="ENSXMAP00000039907.1"/>
    </source>
</evidence>
<reference evidence="2" key="4">
    <citation type="submission" date="2025-09" db="UniProtKB">
        <authorList>
            <consortium name="Ensembl"/>
        </authorList>
    </citation>
    <scope>IDENTIFICATION</scope>
    <source>
        <strain evidence="2">JP 163 A</strain>
    </source>
</reference>
<protein>
    <recommendedName>
        <fullName evidence="4">Reverse transcriptase domain-containing protein</fullName>
    </recommendedName>
</protein>
<dbReference type="Ensembl" id="ENSXMAT00000028369.1">
    <property type="protein sequence ID" value="ENSXMAP00000039907.1"/>
    <property type="gene ID" value="ENSXMAG00000025605.1"/>
</dbReference>
<reference evidence="3" key="1">
    <citation type="submission" date="2012-01" db="EMBL/GenBank/DDBJ databases">
        <authorList>
            <person name="Walter R."/>
            <person name="Schartl M."/>
            <person name="Warren W."/>
        </authorList>
    </citation>
    <scope>NUCLEOTIDE SEQUENCE [LARGE SCALE GENOMIC DNA]</scope>
    <source>
        <strain evidence="3">JP 163 A</strain>
    </source>
</reference>